<feature type="domain" description="GAG-pre-integrase" evidence="3">
    <location>
        <begin position="277"/>
        <end position="327"/>
    </location>
</feature>
<proteinExistence type="predicted"/>
<dbReference type="PANTHER" id="PTHR11439">
    <property type="entry name" value="GAG-POL-RELATED RETROTRANSPOSON"/>
    <property type="match status" value="1"/>
</dbReference>
<organism evidence="4">
    <name type="scientific">Fagus sylvatica</name>
    <name type="common">Beechnut</name>
    <dbReference type="NCBI Taxonomy" id="28930"/>
    <lineage>
        <taxon>Eukaryota</taxon>
        <taxon>Viridiplantae</taxon>
        <taxon>Streptophyta</taxon>
        <taxon>Embryophyta</taxon>
        <taxon>Tracheophyta</taxon>
        <taxon>Spermatophyta</taxon>
        <taxon>Magnoliopsida</taxon>
        <taxon>eudicotyledons</taxon>
        <taxon>Gunneridae</taxon>
        <taxon>Pentapetalae</taxon>
        <taxon>rosids</taxon>
        <taxon>fabids</taxon>
        <taxon>Fagales</taxon>
        <taxon>Fagaceae</taxon>
        <taxon>Fagus</taxon>
    </lineage>
</organism>
<feature type="compositionally biased region" description="Polar residues" evidence="1">
    <location>
        <begin position="374"/>
        <end position="383"/>
    </location>
</feature>
<dbReference type="AlphaFoldDB" id="A0A2N9GAR3"/>
<dbReference type="Pfam" id="PF13976">
    <property type="entry name" value="gag_pre-integrs"/>
    <property type="match status" value="1"/>
</dbReference>
<reference evidence="4" key="1">
    <citation type="submission" date="2018-02" db="EMBL/GenBank/DDBJ databases">
        <authorList>
            <person name="Cohen D.B."/>
            <person name="Kent A.D."/>
        </authorList>
    </citation>
    <scope>NUCLEOTIDE SEQUENCE</scope>
</reference>
<dbReference type="InterPro" id="IPR043502">
    <property type="entry name" value="DNA/RNA_pol_sf"/>
</dbReference>
<dbReference type="Pfam" id="PF07727">
    <property type="entry name" value="RVT_2"/>
    <property type="match status" value="1"/>
</dbReference>
<name>A0A2N9GAR3_FAGSY</name>
<gene>
    <name evidence="4" type="ORF">FSB_LOCUS24495</name>
</gene>
<dbReference type="EMBL" id="OIVN01001683">
    <property type="protein sequence ID" value="SPC96613.1"/>
    <property type="molecule type" value="Genomic_DNA"/>
</dbReference>
<dbReference type="SUPFAM" id="SSF56672">
    <property type="entry name" value="DNA/RNA polymerases"/>
    <property type="match status" value="1"/>
</dbReference>
<dbReference type="InterPro" id="IPR025724">
    <property type="entry name" value="GAG-pre-integrase_dom"/>
</dbReference>
<evidence type="ECO:0000256" key="1">
    <source>
        <dbReference type="SAM" id="MobiDB-lite"/>
    </source>
</evidence>
<accession>A0A2N9GAR3</accession>
<evidence type="ECO:0008006" key="5">
    <source>
        <dbReference type="Google" id="ProtNLM"/>
    </source>
</evidence>
<dbReference type="CDD" id="cd09272">
    <property type="entry name" value="RNase_HI_RT_Ty1"/>
    <property type="match status" value="1"/>
</dbReference>
<dbReference type="PANTHER" id="PTHR11439:SF489">
    <property type="entry name" value="RNA-DIRECTED DNA POLYMERASE"/>
    <property type="match status" value="1"/>
</dbReference>
<feature type="compositionally biased region" description="Low complexity" evidence="1">
    <location>
        <begin position="384"/>
        <end position="412"/>
    </location>
</feature>
<evidence type="ECO:0000313" key="4">
    <source>
        <dbReference type="EMBL" id="SPC96613.1"/>
    </source>
</evidence>
<evidence type="ECO:0000259" key="3">
    <source>
        <dbReference type="Pfam" id="PF13976"/>
    </source>
</evidence>
<feature type="domain" description="Reverse transcriptase Ty1/copia-type" evidence="2">
    <location>
        <begin position="486"/>
        <end position="728"/>
    </location>
</feature>
<feature type="compositionally biased region" description="Low complexity" evidence="1">
    <location>
        <begin position="420"/>
        <end position="430"/>
    </location>
</feature>
<sequence length="871" mass="96587">MATASDPATIRNTNDAHQTLISINVAAQAPLKLNSTNYLSWKLQFQTLFIGYDLLGYIDGSKPCPPATLTQDNTTRPNPDYILWIRQDQLILNAVIGSISPTIIPFIAQATTSRQAWTILANTYAKPSRGRIKQIKNQLKNITKGSLSVTEQEIPPSPLKNFTKNSSTLRPPFKVPHLSHTIFQLLQIPHIEPTTKASVLLNHKAPPPPTGAHPTTPPTAHLLSQIPLHPALHSRAHHGNHKLTLPPIHPPRHPSLWTVALHTGTTLLKGQTKDGVYEWPTSSPLIAFSTIKTTSFDWHHRLGHPAFSILKHIVSSNHLGSSSSLSSDFSFSLLFNLGSISAPHSNPINTWIPAPIRVMSSTSQPPLNMPSEVFTPQQTQSAAPTSTPIQPPSTNTTQNTQTTSPSLTSSTNPTPPLHNPPETTTLPTHTMTTRAKNNIHKPITKMNLHTQLSKSNGLEPTTVTKALLDPKWRKAMSDECDALVKNGTWELVPPDSTQNIVGCKWIFRIKRNSDGSIDRFKARLVAKGFHQRPGVDYLDTFSPVVKPTTVRVVLSLAVSRGWSLRQLDVNNAFLQGHLSETVHMQQPPGFVDQDHPSYVCKLRKAIYGLKQAPRAWYHELRTFLLHSGFKNSHADTSLFVLTTAGQKMYILVYVDDLIITGDNTKMIDSFVDVLAHRFSIKDLGQLSYFLGVEVVPNQQGILLSQRRYILDILARTHMTDAKPVLTPIPTSPPLLKSGTALPDPTEYRTIVGSLQYLLITRPDLAFAVNKLSQYMHTPTTDHWSFVKRLLRYLCGTINEGLQIHRKSPLNLHAYSDADWAGDKDDFSSTSAYVIYLGRNPVSWSSKKQKTIARSSTEAKYRSVANAAAELN</sequence>
<protein>
    <recommendedName>
        <fullName evidence="5">Reverse transcriptase Ty1/copia-type domain-containing protein</fullName>
    </recommendedName>
</protein>
<feature type="region of interest" description="Disordered" evidence="1">
    <location>
        <begin position="362"/>
        <end position="430"/>
    </location>
</feature>
<evidence type="ECO:0000259" key="2">
    <source>
        <dbReference type="Pfam" id="PF07727"/>
    </source>
</evidence>
<dbReference type="InterPro" id="IPR013103">
    <property type="entry name" value="RVT_2"/>
</dbReference>